<evidence type="ECO:0000256" key="2">
    <source>
        <dbReference type="ARBA" id="ARBA00001946"/>
    </source>
</evidence>
<dbReference type="NCBIfam" id="TIGR00679">
    <property type="entry name" value="hpr-ser"/>
    <property type="match status" value="1"/>
</dbReference>
<dbReference type="OrthoDB" id="9778803at2"/>
<sequence>MIAALPAEHAFVALQGPLELRWLGGRGGASRLLCQAGECLPPRSLGGLMNLVNPPRVQVLGREELGFLAALDGTARTALFDRLLAAPLGAMILCGDTPLATELQTAADRLGTPLWHSPASPGEVLDRLSDYQHELDATSTVLHGVFLEVYGLGVMLTGESSTGKSELALELLSRGHRLIADDAPKLTRVAPQVIEGTCPESLRNFLEVRGLGILNVRRMFGDSAVKRNKRLRLIVNLARLEETMLAPEVRLQGARTTRYILDVAIPAITLPIAPGRNLAVLVECAVRDHILRLSGYNADQDLMERLQLEMTAHTS</sequence>
<feature type="domain" description="HPr(Ser) kinase/phosphorylase N-terminal" evidence="14">
    <location>
        <begin position="18"/>
        <end position="131"/>
    </location>
</feature>
<evidence type="ECO:0000256" key="5">
    <source>
        <dbReference type="ARBA" id="ARBA00022527"/>
    </source>
</evidence>
<keyword evidence="8" id="KW-0547">Nucleotide-binding</keyword>
<dbReference type="FunFam" id="3.40.50.300:FF:000174">
    <property type="entry name" value="HPr kinase/phosphorylase"/>
    <property type="match status" value="1"/>
</dbReference>
<dbReference type="GO" id="GO:0005524">
    <property type="term" value="F:ATP binding"/>
    <property type="evidence" value="ECO:0007669"/>
    <property type="project" value="UniProtKB-KW"/>
</dbReference>
<keyword evidence="7" id="KW-0479">Metal-binding</keyword>
<comment type="cofactor">
    <cofactor evidence="2">
        <name>Mg(2+)</name>
        <dbReference type="ChEBI" id="CHEBI:18420"/>
    </cofactor>
</comment>
<dbReference type="AlphaFoldDB" id="A0A317MVY1"/>
<keyword evidence="5" id="KW-0723">Serine/threonine-protein kinase</keyword>
<dbReference type="InterPro" id="IPR028979">
    <property type="entry name" value="Ser_kin/Pase_Hpr-like_N_sf"/>
</dbReference>
<evidence type="ECO:0000313" key="16">
    <source>
        <dbReference type="EMBL" id="PWV61795.1"/>
    </source>
</evidence>
<dbReference type="RefSeq" id="WP_110018580.1">
    <property type="nucleotide sequence ID" value="NZ_QGTJ01000005.1"/>
</dbReference>
<evidence type="ECO:0000259" key="15">
    <source>
        <dbReference type="Pfam" id="PF07475"/>
    </source>
</evidence>
<evidence type="ECO:0000313" key="17">
    <source>
        <dbReference type="Proteomes" id="UP000246569"/>
    </source>
</evidence>
<dbReference type="GO" id="GO:0006109">
    <property type="term" value="P:regulation of carbohydrate metabolic process"/>
    <property type="evidence" value="ECO:0007669"/>
    <property type="project" value="InterPro"/>
</dbReference>
<protein>
    <submittedName>
        <fullName evidence="16">Hpr(Ser) kinase/phosphatase</fullName>
    </submittedName>
</protein>
<dbReference type="PANTHER" id="PTHR30305">
    <property type="entry name" value="PROTEIN YJDM-RELATED"/>
    <property type="match status" value="1"/>
</dbReference>
<dbReference type="Gene3D" id="3.40.1390.20">
    <property type="entry name" value="HprK N-terminal domain-like"/>
    <property type="match status" value="1"/>
</dbReference>
<keyword evidence="9 16" id="KW-0418">Kinase</keyword>
<dbReference type="Pfam" id="PF02603">
    <property type="entry name" value="Hpr_kinase_N"/>
    <property type="match status" value="1"/>
</dbReference>
<dbReference type="GO" id="GO:0046872">
    <property type="term" value="F:metal ion binding"/>
    <property type="evidence" value="ECO:0007669"/>
    <property type="project" value="UniProtKB-KW"/>
</dbReference>
<dbReference type="InterPro" id="IPR011104">
    <property type="entry name" value="Hpr_kin/Pase_C"/>
</dbReference>
<dbReference type="InterPro" id="IPR003755">
    <property type="entry name" value="HPr(Ser)_kin/Pase"/>
</dbReference>
<comment type="catalytic activity">
    <reaction evidence="1">
        <text>[HPr protein]-L-serine + ATP = [HPr protein]-O-phospho-L-serine + ADP + H(+)</text>
        <dbReference type="Rhea" id="RHEA:46600"/>
        <dbReference type="Rhea" id="RHEA-COMP:11602"/>
        <dbReference type="Rhea" id="RHEA-COMP:11603"/>
        <dbReference type="ChEBI" id="CHEBI:15378"/>
        <dbReference type="ChEBI" id="CHEBI:29999"/>
        <dbReference type="ChEBI" id="CHEBI:30616"/>
        <dbReference type="ChEBI" id="CHEBI:83421"/>
        <dbReference type="ChEBI" id="CHEBI:456216"/>
    </reaction>
</comment>
<evidence type="ECO:0000256" key="10">
    <source>
        <dbReference type="ARBA" id="ARBA00022840"/>
    </source>
</evidence>
<keyword evidence="17" id="KW-1185">Reference proteome</keyword>
<dbReference type="GO" id="GO:0004674">
    <property type="term" value="F:protein serine/threonine kinase activity"/>
    <property type="evidence" value="ECO:0007669"/>
    <property type="project" value="UniProtKB-KW"/>
</dbReference>
<dbReference type="EMBL" id="QGTJ01000005">
    <property type="protein sequence ID" value="PWV61795.1"/>
    <property type="molecule type" value="Genomic_DNA"/>
</dbReference>
<dbReference type="SUPFAM" id="SSF53795">
    <property type="entry name" value="PEP carboxykinase-like"/>
    <property type="match status" value="1"/>
</dbReference>
<comment type="caution">
    <text evidence="16">The sequence shown here is derived from an EMBL/GenBank/DDBJ whole genome shotgun (WGS) entry which is preliminary data.</text>
</comment>
<organism evidence="16 17">
    <name type="scientific">Plasticicumulans acidivorans</name>
    <dbReference type="NCBI Taxonomy" id="886464"/>
    <lineage>
        <taxon>Bacteria</taxon>
        <taxon>Pseudomonadati</taxon>
        <taxon>Pseudomonadota</taxon>
        <taxon>Gammaproteobacteria</taxon>
        <taxon>Candidatus Competibacteraceae</taxon>
        <taxon>Plasticicumulans</taxon>
    </lineage>
</organism>
<gene>
    <name evidence="16" type="ORF">C7443_105228</name>
</gene>
<evidence type="ECO:0000256" key="7">
    <source>
        <dbReference type="ARBA" id="ARBA00022723"/>
    </source>
</evidence>
<dbReference type="InterPro" id="IPR027417">
    <property type="entry name" value="P-loop_NTPase"/>
</dbReference>
<keyword evidence="6" id="KW-0808">Transferase</keyword>
<dbReference type="SUPFAM" id="SSF75138">
    <property type="entry name" value="HprK N-terminal domain-like"/>
    <property type="match status" value="1"/>
</dbReference>
<keyword evidence="10" id="KW-0067">ATP-binding</keyword>
<evidence type="ECO:0000256" key="9">
    <source>
        <dbReference type="ARBA" id="ARBA00022777"/>
    </source>
</evidence>
<evidence type="ECO:0000256" key="4">
    <source>
        <dbReference type="ARBA" id="ARBA00011643"/>
    </source>
</evidence>
<reference evidence="16 17" key="1">
    <citation type="submission" date="2018-05" db="EMBL/GenBank/DDBJ databases">
        <title>Genomic Encyclopedia of Type Strains, Phase IV (KMG-IV): sequencing the most valuable type-strain genomes for metagenomic binning, comparative biology and taxonomic classification.</title>
        <authorList>
            <person name="Goeker M."/>
        </authorList>
    </citation>
    <scope>NUCLEOTIDE SEQUENCE [LARGE SCALE GENOMIC DNA]</scope>
    <source>
        <strain evidence="16 17">DSM 23606</strain>
    </source>
</reference>
<feature type="domain" description="HPr kinase/phosphorylase C-terminal" evidence="15">
    <location>
        <begin position="137"/>
        <end position="305"/>
    </location>
</feature>
<comment type="similarity">
    <text evidence="3">Belongs to the HPrK/P family.</text>
</comment>
<comment type="subunit">
    <text evidence="4">Homohexamer.</text>
</comment>
<evidence type="ECO:0000256" key="6">
    <source>
        <dbReference type="ARBA" id="ARBA00022679"/>
    </source>
</evidence>
<dbReference type="Gene3D" id="3.40.50.300">
    <property type="entry name" value="P-loop containing nucleotide triphosphate hydrolases"/>
    <property type="match status" value="1"/>
</dbReference>
<keyword evidence="12" id="KW-0511">Multifunctional enzyme</keyword>
<evidence type="ECO:0000256" key="13">
    <source>
        <dbReference type="ARBA" id="ARBA00047657"/>
    </source>
</evidence>
<evidence type="ECO:0000256" key="3">
    <source>
        <dbReference type="ARBA" id="ARBA00006883"/>
    </source>
</evidence>
<evidence type="ECO:0000259" key="14">
    <source>
        <dbReference type="Pfam" id="PF02603"/>
    </source>
</evidence>
<dbReference type="PANTHER" id="PTHR30305:SF1">
    <property type="entry name" value="HPR KINASE_PHOSPHORYLASE"/>
    <property type="match status" value="1"/>
</dbReference>
<comment type="catalytic activity">
    <reaction evidence="13">
        <text>[HPr protein]-O-phospho-L-serine + phosphate + H(+) = [HPr protein]-L-serine + diphosphate</text>
        <dbReference type="Rhea" id="RHEA:46604"/>
        <dbReference type="Rhea" id="RHEA-COMP:11602"/>
        <dbReference type="Rhea" id="RHEA-COMP:11603"/>
        <dbReference type="ChEBI" id="CHEBI:15378"/>
        <dbReference type="ChEBI" id="CHEBI:29999"/>
        <dbReference type="ChEBI" id="CHEBI:33019"/>
        <dbReference type="ChEBI" id="CHEBI:43474"/>
        <dbReference type="ChEBI" id="CHEBI:83421"/>
    </reaction>
</comment>
<evidence type="ECO:0000256" key="1">
    <source>
        <dbReference type="ARBA" id="ARBA00001120"/>
    </source>
</evidence>
<accession>A0A317MVY1</accession>
<proteinExistence type="inferred from homology"/>
<evidence type="ECO:0000256" key="11">
    <source>
        <dbReference type="ARBA" id="ARBA00022842"/>
    </source>
</evidence>
<keyword evidence="11" id="KW-0460">Magnesium</keyword>
<evidence type="ECO:0000256" key="8">
    <source>
        <dbReference type="ARBA" id="ARBA00022741"/>
    </source>
</evidence>
<dbReference type="GO" id="GO:0000155">
    <property type="term" value="F:phosphorelay sensor kinase activity"/>
    <property type="evidence" value="ECO:0007669"/>
    <property type="project" value="InterPro"/>
</dbReference>
<name>A0A317MVY1_9GAMM</name>
<evidence type="ECO:0000256" key="12">
    <source>
        <dbReference type="ARBA" id="ARBA00023268"/>
    </source>
</evidence>
<dbReference type="Pfam" id="PF07475">
    <property type="entry name" value="Hpr_kinase_C"/>
    <property type="match status" value="1"/>
</dbReference>
<dbReference type="InterPro" id="IPR011126">
    <property type="entry name" value="Hpr_kin/Pase_Hpr_N"/>
</dbReference>
<dbReference type="Proteomes" id="UP000246569">
    <property type="component" value="Unassembled WGS sequence"/>
</dbReference>
<dbReference type="CDD" id="cd01918">
    <property type="entry name" value="HprK_C"/>
    <property type="match status" value="1"/>
</dbReference>